<evidence type="ECO:0000313" key="6">
    <source>
        <dbReference type="Proteomes" id="UP001279734"/>
    </source>
</evidence>
<dbReference type="AlphaFoldDB" id="A0AAD3XTD5"/>
<sequence>MGSENLDSEHAVMGSISLTHTLSSPIPVILAVVAAARCEGNRFHIAGMARIVVIFDFDRTIIDGDSDNWVVTQMSLIQLFHQLLPTMSWNSLMNRMLEELHLQGKTTEDIAQCLKRTPLPPPIISAIKSAFSIGCDLRIVSDANQFFIETILKHHGLLSCFKEIITNPTFIDEEGRLRIIPYHDFRSSPHGCNLCPPNMCKGLIVEQIQASASTDGNKTLIYLGDGKGDYCPSLKLREVDHVMPREKFPLWERIHDNPMLVKAKVHGWSSGEELEMTLLRVISTILANDCNANCDYILTDSSDCKVRYMPPATLESSPQTPPTHH</sequence>
<dbReference type="PANTHER" id="PTHR20889">
    <property type="entry name" value="PHOSPHATASE, ORPHAN 1, 2"/>
    <property type="match status" value="1"/>
</dbReference>
<name>A0AAD3XTD5_NEPGR</name>
<dbReference type="InterPro" id="IPR006384">
    <property type="entry name" value="HAD_hydro_PyrdxlP_Pase-like"/>
</dbReference>
<dbReference type="InterPro" id="IPR016965">
    <property type="entry name" value="Pase_PHOSPHO-typ"/>
</dbReference>
<gene>
    <name evidence="5" type="ORF">Nepgr_018384</name>
</gene>
<evidence type="ECO:0000256" key="4">
    <source>
        <dbReference type="ARBA" id="ARBA00022842"/>
    </source>
</evidence>
<evidence type="ECO:0000256" key="3">
    <source>
        <dbReference type="ARBA" id="ARBA00022801"/>
    </source>
</evidence>
<dbReference type="SUPFAM" id="SSF56784">
    <property type="entry name" value="HAD-like"/>
    <property type="match status" value="1"/>
</dbReference>
<comment type="cofactor">
    <cofactor evidence="1">
        <name>Mg(2+)</name>
        <dbReference type="ChEBI" id="CHEBI:18420"/>
    </cofactor>
</comment>
<evidence type="ECO:0000256" key="1">
    <source>
        <dbReference type="ARBA" id="ARBA00001946"/>
    </source>
</evidence>
<reference evidence="5" key="1">
    <citation type="submission" date="2023-05" db="EMBL/GenBank/DDBJ databases">
        <title>Nepenthes gracilis genome sequencing.</title>
        <authorList>
            <person name="Fukushima K."/>
        </authorList>
    </citation>
    <scope>NUCLEOTIDE SEQUENCE</scope>
    <source>
        <strain evidence="5">SING2019-196</strain>
    </source>
</reference>
<comment type="caution">
    <text evidence="5">The sequence shown here is derived from an EMBL/GenBank/DDBJ whole genome shotgun (WGS) entry which is preliminary data.</text>
</comment>
<proteinExistence type="predicted"/>
<dbReference type="InterPro" id="IPR036412">
    <property type="entry name" value="HAD-like_sf"/>
</dbReference>
<dbReference type="Proteomes" id="UP001279734">
    <property type="component" value="Unassembled WGS sequence"/>
</dbReference>
<dbReference type="NCBIfam" id="TIGR01488">
    <property type="entry name" value="HAD-SF-IB"/>
    <property type="match status" value="1"/>
</dbReference>
<dbReference type="GO" id="GO:0016791">
    <property type="term" value="F:phosphatase activity"/>
    <property type="evidence" value="ECO:0007669"/>
    <property type="project" value="InterPro"/>
</dbReference>
<dbReference type="Pfam" id="PF06888">
    <property type="entry name" value="Put_Phosphatase"/>
    <property type="match status" value="1"/>
</dbReference>
<evidence type="ECO:0000313" key="5">
    <source>
        <dbReference type="EMBL" id="GMH16543.1"/>
    </source>
</evidence>
<keyword evidence="4" id="KW-0460">Magnesium</keyword>
<accession>A0AAD3XTD5</accession>
<dbReference type="PANTHER" id="PTHR20889:SF19">
    <property type="entry name" value="THIAMINE PHOSPHATE PHOSPHATASE-LIKE PROTEIN"/>
    <property type="match status" value="1"/>
</dbReference>
<dbReference type="EMBL" id="BSYO01000016">
    <property type="protein sequence ID" value="GMH16543.1"/>
    <property type="molecule type" value="Genomic_DNA"/>
</dbReference>
<dbReference type="GO" id="GO:0046872">
    <property type="term" value="F:metal ion binding"/>
    <property type="evidence" value="ECO:0007669"/>
    <property type="project" value="UniProtKB-KW"/>
</dbReference>
<keyword evidence="2" id="KW-0479">Metal-binding</keyword>
<organism evidence="5 6">
    <name type="scientific">Nepenthes gracilis</name>
    <name type="common">Slender pitcher plant</name>
    <dbReference type="NCBI Taxonomy" id="150966"/>
    <lineage>
        <taxon>Eukaryota</taxon>
        <taxon>Viridiplantae</taxon>
        <taxon>Streptophyta</taxon>
        <taxon>Embryophyta</taxon>
        <taxon>Tracheophyta</taxon>
        <taxon>Spermatophyta</taxon>
        <taxon>Magnoliopsida</taxon>
        <taxon>eudicotyledons</taxon>
        <taxon>Gunneridae</taxon>
        <taxon>Pentapetalae</taxon>
        <taxon>Caryophyllales</taxon>
        <taxon>Nepenthaceae</taxon>
        <taxon>Nepenthes</taxon>
    </lineage>
</organism>
<dbReference type="NCBIfam" id="TIGR01489">
    <property type="entry name" value="DKMTPPase-SF"/>
    <property type="match status" value="1"/>
</dbReference>
<evidence type="ECO:0000256" key="2">
    <source>
        <dbReference type="ARBA" id="ARBA00022723"/>
    </source>
</evidence>
<protein>
    <submittedName>
        <fullName evidence="5">Uncharacterized protein</fullName>
    </submittedName>
</protein>
<dbReference type="InterPro" id="IPR023214">
    <property type="entry name" value="HAD_sf"/>
</dbReference>
<dbReference type="Gene3D" id="3.40.50.1000">
    <property type="entry name" value="HAD superfamily/HAD-like"/>
    <property type="match status" value="1"/>
</dbReference>
<keyword evidence="6" id="KW-1185">Reference proteome</keyword>
<keyword evidence="3" id="KW-0378">Hydrolase</keyword>